<sequence>MEFEVRLPYPLTLAKRGNKRLVLFLEKPVVIINTERPWSLLPLRGIGLFEGRTLVAKKEDCRRLTVLITSFEPRPSDEDPEEVFEQLLSGEGSCWKELWGHKAMVCGNVALVPGSVKFPPLGFGTIRTRVDSIGPRIRVTA</sequence>
<dbReference type="Proteomes" id="UP000000262">
    <property type="component" value="Chromosome"/>
</dbReference>
<dbReference type="EMBL" id="CP000816">
    <property type="protein sequence ID" value="ABU82125.1"/>
    <property type="molecule type" value="Genomic_DNA"/>
</dbReference>
<dbReference type="STRING" id="453591.Igni_0945"/>
<dbReference type="AlphaFoldDB" id="A8AB23"/>
<keyword evidence="2" id="KW-1185">Reference proteome</keyword>
<protein>
    <submittedName>
        <fullName evidence="1">Uncharacterized protein</fullName>
    </submittedName>
</protein>
<accession>A8AB23</accession>
<proteinExistence type="predicted"/>
<evidence type="ECO:0000313" key="1">
    <source>
        <dbReference type="EMBL" id="ABU82125.1"/>
    </source>
</evidence>
<name>A8AB23_IGNH4</name>
<dbReference type="KEGG" id="iho:Igni_0945"/>
<organism evidence="1 2">
    <name type="scientific">Ignicoccus hospitalis (strain KIN4/I / DSM 18386 / JCM 14125)</name>
    <dbReference type="NCBI Taxonomy" id="453591"/>
    <lineage>
        <taxon>Archaea</taxon>
        <taxon>Thermoproteota</taxon>
        <taxon>Thermoprotei</taxon>
        <taxon>Desulfurococcales</taxon>
        <taxon>Desulfurococcaceae</taxon>
        <taxon>Ignicoccus</taxon>
    </lineage>
</organism>
<gene>
    <name evidence="1" type="ordered locus">Igni_0945</name>
</gene>
<reference evidence="1 2" key="1">
    <citation type="journal article" date="2008" name="Genome Biol.">
        <title>A genomic analysis of the archaeal system Ignicoccus hospitalis-Nanoarchaeum equitans.</title>
        <authorList>
            <person name="Podar M."/>
            <person name="Anderson I."/>
            <person name="Makarova K.S."/>
            <person name="Elkins J.G."/>
            <person name="Ivanova N."/>
            <person name="Wall M.A."/>
            <person name="Lykidis A."/>
            <person name="Mavromatis K."/>
            <person name="Sun H."/>
            <person name="Hudson M.E."/>
            <person name="Chen W."/>
            <person name="Deciu C."/>
            <person name="Hutchison D."/>
            <person name="Eads J.R."/>
            <person name="Anderson A."/>
            <person name="Fernandes F."/>
            <person name="Szeto E."/>
            <person name="Lapidus A."/>
            <person name="Kyrpides N.C."/>
            <person name="Saier M.H.Jr."/>
            <person name="Richardson P.M."/>
            <person name="Rachel R."/>
            <person name="Huber H."/>
            <person name="Eisen J.A."/>
            <person name="Koonin E.V."/>
            <person name="Keller M."/>
            <person name="Stetter K.O."/>
        </authorList>
    </citation>
    <scope>NUCLEOTIDE SEQUENCE [LARGE SCALE GENOMIC DNA]</scope>
    <source>
        <strain evidence="2">KIN4/I / DSM 18386 / JCM 14125</strain>
    </source>
</reference>
<evidence type="ECO:0000313" key="2">
    <source>
        <dbReference type="Proteomes" id="UP000000262"/>
    </source>
</evidence>
<dbReference type="HOGENOM" id="CLU_1820995_0_0_2"/>
<dbReference type="RefSeq" id="WP_012123089.1">
    <property type="nucleotide sequence ID" value="NC_009776.1"/>
</dbReference>
<dbReference type="GeneID" id="5562317"/>